<evidence type="ECO:0000313" key="11">
    <source>
        <dbReference type="EMBL" id="KAJ3051006.1"/>
    </source>
</evidence>
<keyword evidence="6" id="KW-0136">Cellulose degradation</keyword>
<sequence>MFYPKPIILTLLASAASICLTSAAPPPPPPAVPAKLDPAEYISVPINRCDTPNRKCHKLNTAIVTEGSTNVTAAGFVTIPGYLFDLNSWKYYLLHLKIRMLSVDVNLGGVKCGRNAAFYTSQMKKEATLGTGYCDAHTDATGTCNEMDILEGNAATKAYSAHPYADTENGYCSHQGCNVNTNRDQNKFVGPGLYIDTTKTFTLVSAFTTHDKSDKGDLVGVQQWMLQDGKALAQTLITDDYCLNIETWNLNYTKSGGLEELGRSFDIGHVLVFSFWGDQNSIEYGNNMSWLDQGVANNAKCNQTAGESGPSYSNIRIEFIKDIKVLRLRRSNLPQTADSSHQTAPSLSFDDHIIDGLHHPRHSQEETALVFGGWGGGS</sequence>
<evidence type="ECO:0000313" key="12">
    <source>
        <dbReference type="Proteomes" id="UP001212841"/>
    </source>
</evidence>
<evidence type="ECO:0000256" key="4">
    <source>
        <dbReference type="ARBA" id="ARBA00022729"/>
    </source>
</evidence>
<dbReference type="PANTHER" id="PTHR33753:SF2">
    <property type="entry name" value="GLYCOSIDE HYDROLASE FAMILY 7 PROTEIN"/>
    <property type="match status" value="1"/>
</dbReference>
<dbReference type="GO" id="GO:0030245">
    <property type="term" value="P:cellulose catabolic process"/>
    <property type="evidence" value="ECO:0007669"/>
    <property type="project" value="UniProtKB-KW"/>
</dbReference>
<keyword evidence="8" id="KW-0326">Glycosidase</keyword>
<accession>A0AAD5SDQ0</accession>
<evidence type="ECO:0000256" key="1">
    <source>
        <dbReference type="ARBA" id="ARBA00001641"/>
    </source>
</evidence>
<dbReference type="AlphaFoldDB" id="A0AAD5SDQ0"/>
<protein>
    <recommendedName>
        <fullName evidence="3">cellulose 1,4-beta-cellobiosidase (non-reducing end)</fullName>
        <ecNumber evidence="3">3.2.1.91</ecNumber>
    </recommendedName>
</protein>
<name>A0AAD5SDQ0_9FUNG</name>
<organism evidence="11 12">
    <name type="scientific">Rhizophlyctis rosea</name>
    <dbReference type="NCBI Taxonomy" id="64517"/>
    <lineage>
        <taxon>Eukaryota</taxon>
        <taxon>Fungi</taxon>
        <taxon>Fungi incertae sedis</taxon>
        <taxon>Chytridiomycota</taxon>
        <taxon>Chytridiomycota incertae sedis</taxon>
        <taxon>Chytridiomycetes</taxon>
        <taxon>Rhizophlyctidales</taxon>
        <taxon>Rhizophlyctidaceae</taxon>
        <taxon>Rhizophlyctis</taxon>
    </lineage>
</organism>
<evidence type="ECO:0000256" key="9">
    <source>
        <dbReference type="ARBA" id="ARBA00023326"/>
    </source>
</evidence>
<keyword evidence="7" id="KW-0119">Carbohydrate metabolism</keyword>
<dbReference type="EC" id="3.2.1.91" evidence="3"/>
<keyword evidence="9" id="KW-0624">Polysaccharide degradation</keyword>
<proteinExistence type="inferred from homology"/>
<evidence type="ECO:0000256" key="3">
    <source>
        <dbReference type="ARBA" id="ARBA00012561"/>
    </source>
</evidence>
<dbReference type="Pfam" id="PF00840">
    <property type="entry name" value="Glyco_hydro_7"/>
    <property type="match status" value="1"/>
</dbReference>
<evidence type="ECO:0000256" key="5">
    <source>
        <dbReference type="ARBA" id="ARBA00022801"/>
    </source>
</evidence>
<keyword evidence="4 10" id="KW-0732">Signal</keyword>
<comment type="similarity">
    <text evidence="2">Belongs to the glycosyl hydrolase 7 (cellulase C) family.</text>
</comment>
<dbReference type="GO" id="GO:0016162">
    <property type="term" value="F:cellulose 1,4-beta-cellobiosidase activity"/>
    <property type="evidence" value="ECO:0007669"/>
    <property type="project" value="UniProtKB-EC"/>
</dbReference>
<keyword evidence="12" id="KW-1185">Reference proteome</keyword>
<evidence type="ECO:0000256" key="6">
    <source>
        <dbReference type="ARBA" id="ARBA00023001"/>
    </source>
</evidence>
<dbReference type="PANTHER" id="PTHR33753">
    <property type="entry name" value="1,4-BETA-D-GLUCAN CELLOBIOHYDROLASE B"/>
    <property type="match status" value="1"/>
</dbReference>
<dbReference type="InterPro" id="IPR037019">
    <property type="entry name" value="Glyco_hydro_7_sf"/>
</dbReference>
<keyword evidence="5" id="KW-0378">Hydrolase</keyword>
<comment type="caution">
    <text evidence="11">The sequence shown here is derived from an EMBL/GenBank/DDBJ whole genome shotgun (WGS) entry which is preliminary data.</text>
</comment>
<feature type="signal peptide" evidence="10">
    <location>
        <begin position="1"/>
        <end position="23"/>
    </location>
</feature>
<dbReference type="SUPFAM" id="SSF49899">
    <property type="entry name" value="Concanavalin A-like lectins/glucanases"/>
    <property type="match status" value="1"/>
</dbReference>
<evidence type="ECO:0000256" key="8">
    <source>
        <dbReference type="ARBA" id="ARBA00023295"/>
    </source>
</evidence>
<evidence type="ECO:0000256" key="2">
    <source>
        <dbReference type="ARBA" id="ARBA00006044"/>
    </source>
</evidence>
<evidence type="ECO:0000256" key="7">
    <source>
        <dbReference type="ARBA" id="ARBA00023277"/>
    </source>
</evidence>
<dbReference type="InterPro" id="IPR013320">
    <property type="entry name" value="ConA-like_dom_sf"/>
</dbReference>
<feature type="chain" id="PRO_5042297087" description="cellulose 1,4-beta-cellobiosidase (non-reducing end)" evidence="10">
    <location>
        <begin position="24"/>
        <end position="378"/>
    </location>
</feature>
<reference evidence="11" key="1">
    <citation type="submission" date="2020-05" db="EMBL/GenBank/DDBJ databases">
        <title>Phylogenomic resolution of chytrid fungi.</title>
        <authorList>
            <person name="Stajich J.E."/>
            <person name="Amses K."/>
            <person name="Simmons R."/>
            <person name="Seto K."/>
            <person name="Myers J."/>
            <person name="Bonds A."/>
            <person name="Quandt C.A."/>
            <person name="Barry K."/>
            <person name="Liu P."/>
            <person name="Grigoriev I."/>
            <person name="Longcore J.E."/>
            <person name="James T.Y."/>
        </authorList>
    </citation>
    <scope>NUCLEOTIDE SEQUENCE</scope>
    <source>
        <strain evidence="11">JEL0318</strain>
    </source>
</reference>
<evidence type="ECO:0000256" key="10">
    <source>
        <dbReference type="SAM" id="SignalP"/>
    </source>
</evidence>
<dbReference type="Gene3D" id="2.70.100.10">
    <property type="entry name" value="Glycoside hydrolase, family 7, domain"/>
    <property type="match status" value="1"/>
</dbReference>
<dbReference type="InterPro" id="IPR001722">
    <property type="entry name" value="Glyco_hydro_7"/>
</dbReference>
<gene>
    <name evidence="11" type="ORF">HK097_008016</name>
</gene>
<dbReference type="Proteomes" id="UP001212841">
    <property type="component" value="Unassembled WGS sequence"/>
</dbReference>
<dbReference type="EMBL" id="JADGJD010000447">
    <property type="protein sequence ID" value="KAJ3051006.1"/>
    <property type="molecule type" value="Genomic_DNA"/>
</dbReference>
<comment type="catalytic activity">
    <reaction evidence="1">
        <text>Hydrolysis of (1-&gt;4)-beta-D-glucosidic linkages in cellulose and cellotetraose, releasing cellobiose from the non-reducing ends of the chains.</text>
        <dbReference type="EC" id="3.2.1.91"/>
    </reaction>
</comment>